<dbReference type="GO" id="GO:0000775">
    <property type="term" value="C:chromosome, centromeric region"/>
    <property type="evidence" value="ECO:0007669"/>
    <property type="project" value="TreeGrafter"/>
</dbReference>
<dbReference type="InterPro" id="IPR019128">
    <property type="entry name" value="Dcc1"/>
</dbReference>
<reference evidence="5" key="1">
    <citation type="journal article" date="2020" name="Stud. Mycol.">
        <title>101 Dothideomycetes genomes: A test case for predicting lifestyles and emergence of pathogens.</title>
        <authorList>
            <person name="Haridas S."/>
            <person name="Albert R."/>
            <person name="Binder M."/>
            <person name="Bloem J."/>
            <person name="LaButti K."/>
            <person name="Salamov A."/>
            <person name="Andreopoulos B."/>
            <person name="Baker S."/>
            <person name="Barry K."/>
            <person name="Bills G."/>
            <person name="Bluhm B."/>
            <person name="Cannon C."/>
            <person name="Castanera R."/>
            <person name="Culley D."/>
            <person name="Daum C."/>
            <person name="Ezra D."/>
            <person name="Gonzalez J."/>
            <person name="Henrissat B."/>
            <person name="Kuo A."/>
            <person name="Liang C."/>
            <person name="Lipzen A."/>
            <person name="Lutzoni F."/>
            <person name="Magnuson J."/>
            <person name="Mondo S."/>
            <person name="Nolan M."/>
            <person name="Ohm R."/>
            <person name="Pangilinan J."/>
            <person name="Park H.-J."/>
            <person name="Ramirez L."/>
            <person name="Alfaro M."/>
            <person name="Sun H."/>
            <person name="Tritt A."/>
            <person name="Yoshinaga Y."/>
            <person name="Zwiers L.-H."/>
            <person name="Turgeon B."/>
            <person name="Goodwin S."/>
            <person name="Spatafora J."/>
            <person name="Crous P."/>
            <person name="Grigoriev I."/>
        </authorList>
    </citation>
    <scope>NUCLEOTIDE SEQUENCE [LARGE SCALE GENOMIC DNA]</scope>
    <source>
        <strain evidence="5">CBS 304.66</strain>
    </source>
</reference>
<dbReference type="PANTHER" id="PTHR13395">
    <property type="entry name" value="SISTER CHROMATID COHESION PROTEIN DCC1-RELATED"/>
    <property type="match status" value="1"/>
</dbReference>
<dbReference type="Proteomes" id="UP000800093">
    <property type="component" value="Unassembled WGS sequence"/>
</dbReference>
<sequence>MATQQAEGGVPFSMVHNMQQFRLLELPAELLELIDTPNPPPLSIKSQAPSTVYGAPNTKPAYAVLCTPDKTFQLRQVQTSNSVLIARPALEAHGNEMPCPTTCAIASCTATLELHPADASAVAYLEEALLVYDIVDGDADTAGNGKTKTDTFSNVPLSDEQCESGWGDLLAFEFVGSCWRPSANTLSQVWKSINAAATAEGVRLDQQFLAEDILNHVRDEGFPATLVLGILQRLASDGQDRKGPWSCLHRTKTVQFVGRTLLEAKRGSADYLTAEFLDTWKDNLPESWRGYAELNAIEGSFDLPSPTTIRFKNGSGAANESKPSAPKAGSSSRKWHERFGRARNG</sequence>
<dbReference type="EMBL" id="ML986627">
    <property type="protein sequence ID" value="KAF2263350.1"/>
    <property type="molecule type" value="Genomic_DNA"/>
</dbReference>
<evidence type="ECO:0000256" key="2">
    <source>
        <dbReference type="ARBA" id="ARBA00022705"/>
    </source>
</evidence>
<feature type="region of interest" description="Disordered" evidence="3">
    <location>
        <begin position="308"/>
        <end position="345"/>
    </location>
</feature>
<organism evidence="4 5">
    <name type="scientific">Lojkania enalia</name>
    <dbReference type="NCBI Taxonomy" id="147567"/>
    <lineage>
        <taxon>Eukaryota</taxon>
        <taxon>Fungi</taxon>
        <taxon>Dikarya</taxon>
        <taxon>Ascomycota</taxon>
        <taxon>Pezizomycotina</taxon>
        <taxon>Dothideomycetes</taxon>
        <taxon>Pleosporomycetidae</taxon>
        <taxon>Pleosporales</taxon>
        <taxon>Pleosporales incertae sedis</taxon>
        <taxon>Lojkania</taxon>
    </lineage>
</organism>
<evidence type="ECO:0000256" key="1">
    <source>
        <dbReference type="ARBA" id="ARBA00007017"/>
    </source>
</evidence>
<dbReference type="GO" id="GO:0006260">
    <property type="term" value="P:DNA replication"/>
    <property type="evidence" value="ECO:0007669"/>
    <property type="project" value="UniProtKB-KW"/>
</dbReference>
<evidence type="ECO:0000256" key="3">
    <source>
        <dbReference type="SAM" id="MobiDB-lite"/>
    </source>
</evidence>
<proteinExistence type="inferred from homology"/>
<evidence type="ECO:0000313" key="4">
    <source>
        <dbReference type="EMBL" id="KAF2263350.1"/>
    </source>
</evidence>
<feature type="compositionally biased region" description="Low complexity" evidence="3">
    <location>
        <begin position="321"/>
        <end position="332"/>
    </location>
</feature>
<evidence type="ECO:0008006" key="6">
    <source>
        <dbReference type="Google" id="ProtNLM"/>
    </source>
</evidence>
<dbReference type="GO" id="GO:0034088">
    <property type="term" value="P:maintenance of mitotic sister chromatid cohesion"/>
    <property type="evidence" value="ECO:0007669"/>
    <property type="project" value="TreeGrafter"/>
</dbReference>
<comment type="similarity">
    <text evidence="1">Belongs to the DCC1 family.</text>
</comment>
<name>A0A9P4KB98_9PLEO</name>
<evidence type="ECO:0000313" key="5">
    <source>
        <dbReference type="Proteomes" id="UP000800093"/>
    </source>
</evidence>
<keyword evidence="2" id="KW-0235">DNA replication</keyword>
<dbReference type="AlphaFoldDB" id="A0A9P4KB98"/>
<dbReference type="PANTHER" id="PTHR13395:SF6">
    <property type="entry name" value="SISTER CHROMATID COHESION PROTEIN DCC1"/>
    <property type="match status" value="1"/>
</dbReference>
<accession>A0A9P4KB98</accession>
<dbReference type="GO" id="GO:0000785">
    <property type="term" value="C:chromatin"/>
    <property type="evidence" value="ECO:0007669"/>
    <property type="project" value="TreeGrafter"/>
</dbReference>
<gene>
    <name evidence="4" type="ORF">CC78DRAFT_545079</name>
</gene>
<protein>
    <recommendedName>
        <fullName evidence="6">Sister chromatid cohesion protein Dcc1</fullName>
    </recommendedName>
</protein>
<keyword evidence="5" id="KW-1185">Reference proteome</keyword>
<dbReference type="GO" id="GO:0031390">
    <property type="term" value="C:Ctf18 RFC-like complex"/>
    <property type="evidence" value="ECO:0007669"/>
    <property type="project" value="InterPro"/>
</dbReference>
<comment type="caution">
    <text evidence="4">The sequence shown here is derived from an EMBL/GenBank/DDBJ whole genome shotgun (WGS) entry which is preliminary data.</text>
</comment>
<dbReference type="Pfam" id="PF09724">
    <property type="entry name" value="Dcc1"/>
    <property type="match status" value="1"/>
</dbReference>
<dbReference type="OrthoDB" id="5199543at2759"/>